<gene>
    <name evidence="2" type="primary">LOC136087435</name>
</gene>
<proteinExistence type="predicted"/>
<reference evidence="2" key="1">
    <citation type="submission" date="2025-08" db="UniProtKB">
        <authorList>
            <consortium name="RefSeq"/>
        </authorList>
    </citation>
    <scope>IDENTIFICATION</scope>
</reference>
<accession>A0ABM4CWG2</accession>
<evidence type="ECO:0000313" key="1">
    <source>
        <dbReference type="Proteomes" id="UP001652625"/>
    </source>
</evidence>
<evidence type="ECO:0000313" key="2">
    <source>
        <dbReference type="RefSeq" id="XP_065666277.1"/>
    </source>
</evidence>
<dbReference type="GeneID" id="136087435"/>
<dbReference type="RefSeq" id="XP_065666277.1">
    <property type="nucleotide sequence ID" value="XM_065810205.1"/>
</dbReference>
<organism evidence="1 2">
    <name type="scientific">Hydra vulgaris</name>
    <name type="common">Hydra</name>
    <name type="synonym">Hydra attenuata</name>
    <dbReference type="NCBI Taxonomy" id="6087"/>
    <lineage>
        <taxon>Eukaryota</taxon>
        <taxon>Metazoa</taxon>
        <taxon>Cnidaria</taxon>
        <taxon>Hydrozoa</taxon>
        <taxon>Hydroidolina</taxon>
        <taxon>Anthoathecata</taxon>
        <taxon>Aplanulata</taxon>
        <taxon>Hydridae</taxon>
        <taxon>Hydra</taxon>
    </lineage>
</organism>
<name>A0ABM4CWG2_HYDVU</name>
<dbReference type="Proteomes" id="UP001652625">
    <property type="component" value="Chromosome 11"/>
</dbReference>
<keyword evidence="1" id="KW-1185">Reference proteome</keyword>
<sequence>MDNKNENTIIPKSIKKLSDVSFFATEEIQDLRKRKRKSNVEKSESSVKKKLLDVKFDTESEQKDDFDLTSNIPQNFVKNKRIAHSKTEVAKSAALISTNLTKISPSAALISTTKISSSITTSAEMLISILPKQEFILVKKRQAHVSVVPVINSESFTRPKLKVEYGRK</sequence>
<protein>
    <submittedName>
        <fullName evidence="2">Uncharacterized protein LOC136087435</fullName>
    </submittedName>
</protein>